<dbReference type="InterPro" id="IPR015679">
    <property type="entry name" value="PLipase_D_fam"/>
</dbReference>
<sequence>MAMFSMFLNAPPASTPVNLVYFEKRPFGPYGQAAGEVSTENGFSNALWLQVSANAAASLRGLRAVWDGWLRVAGVQEGFAADDPTAPLVVELSPGPNQALELRGICAAQQIETPRRIRYHGIDPASLVAAVTTYFHSTPSLRVLTPGGGGLGTFDPNAEQLIGLFLAGSLSVPLVEAGLGVGQPLGTVSTRNLADGLIGFGIELQTDPPMGVATAAQPPLPINRLDPVTFFNTLGAAKLRNGADAIDPAQRQNSWLDNVTKSRVLITFRDEWNAPLLSTSDAVVTGPGAGQSALARMDNVHAGTIVAPTGWHLYTCSIGVPGTRKLTPLNVNTAAADPLVIDTAGPAHRVVATVRPEDWFQPDFPSRPPAPQTDLARYTSGNIVDLLVDGIPAFKRLVGDLRELEDSSPSPGRFPDHFVLIGGWFLDADFEMIERDATSKLKRLLELGINSPHRLIVRALAWGMNVPHETLRTINLLDVPRGAGYVFASAVTFSDPRTSFHWKVTVVRNRFGTFASLGGIDINPNRVDDSDHLPRRTKYHDVHCRIQGPAVVDVTKAFLARWRIHTTEQGNYLDATDSITPTVTTPAEVPATHLVQITRTFQAGTGFGYQPWSPQGERTTWANLRNAISRAKRYIYIEEQYFVSALVRDAILDALNQPTAAGLEVVILIPDSADSSDSIFNPVNDKDSWDRVRYITLSPLMNDPRVHVFSIKDYYVHTKVTVVDDIFCTIGTSNINNRGMNFDAEINAWVLDGRTEAGVRKFARDLRTRLWAEHLGKPLNEGTFAELADIDRGLDILKNRRPANSRMAPYQPRNPGSDYPRLWFTVADPDGT</sequence>
<dbReference type="GO" id="GO:0009395">
    <property type="term" value="P:phospholipid catabolic process"/>
    <property type="evidence" value="ECO:0007669"/>
    <property type="project" value="TreeGrafter"/>
</dbReference>
<keyword evidence="2" id="KW-0677">Repeat</keyword>
<dbReference type="PANTHER" id="PTHR18896:SF76">
    <property type="entry name" value="PHOSPHOLIPASE"/>
    <property type="match status" value="1"/>
</dbReference>
<proteinExistence type="predicted"/>
<evidence type="ECO:0000313" key="7">
    <source>
        <dbReference type="Proteomes" id="UP000612899"/>
    </source>
</evidence>
<dbReference type="EMBL" id="BONY01000001">
    <property type="protein sequence ID" value="GIH02224.1"/>
    <property type="molecule type" value="Genomic_DNA"/>
</dbReference>
<evidence type="ECO:0000259" key="5">
    <source>
        <dbReference type="PROSITE" id="PS50035"/>
    </source>
</evidence>
<name>A0A8J3Q2E4_9ACTN</name>
<comment type="catalytic activity">
    <reaction evidence="1">
        <text>a 1,2-diacyl-sn-glycero-3-phosphocholine + H2O = a 1,2-diacyl-sn-glycero-3-phosphate + choline + H(+)</text>
        <dbReference type="Rhea" id="RHEA:14445"/>
        <dbReference type="ChEBI" id="CHEBI:15354"/>
        <dbReference type="ChEBI" id="CHEBI:15377"/>
        <dbReference type="ChEBI" id="CHEBI:15378"/>
        <dbReference type="ChEBI" id="CHEBI:57643"/>
        <dbReference type="ChEBI" id="CHEBI:58608"/>
        <dbReference type="EC" id="3.1.4.4"/>
    </reaction>
</comment>
<evidence type="ECO:0000256" key="1">
    <source>
        <dbReference type="ARBA" id="ARBA00000798"/>
    </source>
</evidence>
<dbReference type="GO" id="GO:0004630">
    <property type="term" value="F:phospholipase D activity"/>
    <property type="evidence" value="ECO:0007669"/>
    <property type="project" value="UniProtKB-EC"/>
</dbReference>
<protein>
    <recommendedName>
        <fullName evidence="5">PLD phosphodiesterase domain-containing protein</fullName>
    </recommendedName>
</protein>
<organism evidence="6 7">
    <name type="scientific">Rhizocola hellebori</name>
    <dbReference type="NCBI Taxonomy" id="1392758"/>
    <lineage>
        <taxon>Bacteria</taxon>
        <taxon>Bacillati</taxon>
        <taxon>Actinomycetota</taxon>
        <taxon>Actinomycetes</taxon>
        <taxon>Micromonosporales</taxon>
        <taxon>Micromonosporaceae</taxon>
        <taxon>Rhizocola</taxon>
    </lineage>
</organism>
<evidence type="ECO:0000256" key="2">
    <source>
        <dbReference type="ARBA" id="ARBA00022737"/>
    </source>
</evidence>
<accession>A0A8J3Q2E4</accession>
<dbReference type="InterPro" id="IPR001736">
    <property type="entry name" value="PLipase_D/transphosphatidylase"/>
</dbReference>
<feature type="domain" description="PLD phosphodiesterase" evidence="5">
    <location>
        <begin position="712"/>
        <end position="739"/>
    </location>
</feature>
<dbReference type="Gene3D" id="3.30.870.10">
    <property type="entry name" value="Endonuclease Chain A"/>
    <property type="match status" value="2"/>
</dbReference>
<dbReference type="PROSITE" id="PS50035">
    <property type="entry name" value="PLD"/>
    <property type="match status" value="1"/>
</dbReference>
<comment type="caution">
    <text evidence="6">The sequence shown here is derived from an EMBL/GenBank/DDBJ whole genome shotgun (WGS) entry which is preliminary data.</text>
</comment>
<gene>
    <name evidence="6" type="ORF">Rhe02_02910</name>
</gene>
<dbReference type="PANTHER" id="PTHR18896">
    <property type="entry name" value="PHOSPHOLIPASE D"/>
    <property type="match status" value="1"/>
</dbReference>
<dbReference type="AlphaFoldDB" id="A0A8J3Q2E4"/>
<keyword evidence="7" id="KW-1185">Reference proteome</keyword>
<reference evidence="6" key="1">
    <citation type="submission" date="2021-01" db="EMBL/GenBank/DDBJ databases">
        <title>Whole genome shotgun sequence of Rhizocola hellebori NBRC 109834.</title>
        <authorList>
            <person name="Komaki H."/>
            <person name="Tamura T."/>
        </authorList>
    </citation>
    <scope>NUCLEOTIDE SEQUENCE</scope>
    <source>
        <strain evidence="6">NBRC 109834</strain>
    </source>
</reference>
<evidence type="ECO:0000313" key="6">
    <source>
        <dbReference type="EMBL" id="GIH02224.1"/>
    </source>
</evidence>
<dbReference type="InterPro" id="IPR025202">
    <property type="entry name" value="PLD-like_dom"/>
</dbReference>
<dbReference type="RefSeq" id="WP_203906141.1">
    <property type="nucleotide sequence ID" value="NZ_BONY01000001.1"/>
</dbReference>
<evidence type="ECO:0000256" key="4">
    <source>
        <dbReference type="ARBA" id="ARBA00023098"/>
    </source>
</evidence>
<keyword evidence="4" id="KW-0443">Lipid metabolism</keyword>
<dbReference type="Proteomes" id="UP000612899">
    <property type="component" value="Unassembled WGS sequence"/>
</dbReference>
<keyword evidence="3" id="KW-0378">Hydrolase</keyword>
<dbReference type="Pfam" id="PF13091">
    <property type="entry name" value="PLDc_2"/>
    <property type="match status" value="1"/>
</dbReference>
<evidence type="ECO:0000256" key="3">
    <source>
        <dbReference type="ARBA" id="ARBA00022801"/>
    </source>
</evidence>
<dbReference type="SUPFAM" id="SSF56024">
    <property type="entry name" value="Phospholipase D/nuclease"/>
    <property type="match status" value="2"/>
</dbReference>